<evidence type="ECO:0000256" key="2">
    <source>
        <dbReference type="ARBA" id="ARBA00022827"/>
    </source>
</evidence>
<dbReference type="Gene3D" id="3.30.465.10">
    <property type="match status" value="2"/>
</dbReference>
<comment type="caution">
    <text evidence="4">The sequence shown here is derived from an EMBL/GenBank/DDBJ whole genome shotgun (WGS) entry which is preliminary data.</text>
</comment>
<dbReference type="EMBL" id="JBELQE010000014">
    <property type="protein sequence ID" value="MER2248575.1"/>
    <property type="molecule type" value="Genomic_DNA"/>
</dbReference>
<dbReference type="Pfam" id="PF00941">
    <property type="entry name" value="FAD_binding_5"/>
    <property type="match status" value="1"/>
</dbReference>
<dbReference type="Gene3D" id="3.30.43.10">
    <property type="entry name" value="Uridine Diphospho-n-acetylenolpyruvylglucosamine Reductase, domain 2"/>
    <property type="match status" value="1"/>
</dbReference>
<organism evidence="4 5">
    <name type="scientific">Methylorubrum podarium</name>
    <dbReference type="NCBI Taxonomy" id="200476"/>
    <lineage>
        <taxon>Bacteria</taxon>
        <taxon>Pseudomonadati</taxon>
        <taxon>Pseudomonadota</taxon>
        <taxon>Alphaproteobacteria</taxon>
        <taxon>Hyphomicrobiales</taxon>
        <taxon>Methylobacteriaceae</taxon>
        <taxon>Methylorubrum</taxon>
    </lineage>
</organism>
<dbReference type="InterPro" id="IPR036683">
    <property type="entry name" value="CO_DH_flav_C_dom_sf"/>
</dbReference>
<evidence type="ECO:0000313" key="4">
    <source>
        <dbReference type="EMBL" id="MER2248575.1"/>
    </source>
</evidence>
<dbReference type="SUPFAM" id="SSF56176">
    <property type="entry name" value="FAD-binding/transporter-associated domain-like"/>
    <property type="match status" value="1"/>
</dbReference>
<dbReference type="InterPro" id="IPR016167">
    <property type="entry name" value="FAD-bd_PCMH_sub1"/>
</dbReference>
<sequence length="349" mass="36518">MNRFDYVRAGSVAEAVAAAAEPGAAYLAAGTNLLDLMKGNIARPGRLVDVTHLPGLDRIEHLPGGGVRIGALVRNSDLAYDRGFAKAHPAVAEALLSGASAQLRNAATVAGNLLQRTRCPYFYDPASACNKRDPGAGCDARGGETRLHAVLGWSEHCIATHPSDFCVPLVSLDAVVEIEGKGGAREVPLDALYRLPEDRPDRETVLEPGDLIVALRLPAEAADFAGHSRYLKVRDRTSYAFAVVSAAASLRLDGGRIGEARIALGGVALKPWRARAAETVLAGAEASERSFAEAADAALAEARPSGDNAFKIELARRLIVRALTLAAAGTPERLPALPASAFSGDALHA</sequence>
<feature type="domain" description="FAD-binding PCMH-type" evidence="3">
    <location>
        <begin position="1"/>
        <end position="222"/>
    </location>
</feature>
<dbReference type="InterPro" id="IPR036318">
    <property type="entry name" value="FAD-bd_PCMH-like_sf"/>
</dbReference>
<dbReference type="SMART" id="SM01092">
    <property type="entry name" value="CO_deh_flav_C"/>
    <property type="match status" value="1"/>
</dbReference>
<evidence type="ECO:0000259" key="3">
    <source>
        <dbReference type="PROSITE" id="PS51387"/>
    </source>
</evidence>
<dbReference type="PROSITE" id="PS51387">
    <property type="entry name" value="FAD_PCMH"/>
    <property type="match status" value="1"/>
</dbReference>
<dbReference type="InterPro" id="IPR005107">
    <property type="entry name" value="CO_DH_flav_C"/>
</dbReference>
<dbReference type="SUPFAM" id="SSF55447">
    <property type="entry name" value="CO dehydrogenase flavoprotein C-terminal domain-like"/>
    <property type="match status" value="1"/>
</dbReference>
<proteinExistence type="predicted"/>
<dbReference type="InterPro" id="IPR016166">
    <property type="entry name" value="FAD-bd_PCMH"/>
</dbReference>
<keyword evidence="5" id="KW-1185">Reference proteome</keyword>
<evidence type="ECO:0000256" key="1">
    <source>
        <dbReference type="ARBA" id="ARBA00022630"/>
    </source>
</evidence>
<evidence type="ECO:0000313" key="5">
    <source>
        <dbReference type="Proteomes" id="UP001480955"/>
    </source>
</evidence>
<dbReference type="InterPro" id="IPR016169">
    <property type="entry name" value="FAD-bd_PCMH_sub2"/>
</dbReference>
<accession>A0ABV1QGQ6</accession>
<keyword evidence="1" id="KW-0285">Flavoprotein</keyword>
<dbReference type="InterPro" id="IPR002346">
    <property type="entry name" value="Mopterin_DH_FAD-bd"/>
</dbReference>
<dbReference type="PANTHER" id="PTHR42659">
    <property type="entry name" value="XANTHINE DEHYDROGENASE SUBUNIT C-RELATED"/>
    <property type="match status" value="1"/>
</dbReference>
<dbReference type="Pfam" id="PF03450">
    <property type="entry name" value="CO_deh_flav_C"/>
    <property type="match status" value="1"/>
</dbReference>
<reference evidence="4 5" key="1">
    <citation type="submission" date="2024-06" db="EMBL/GenBank/DDBJ databases">
        <authorList>
            <person name="Campbell A.G."/>
        </authorList>
    </citation>
    <scope>NUCLEOTIDE SEQUENCE [LARGE SCALE GENOMIC DNA]</scope>
    <source>
        <strain evidence="4 5">EM12</strain>
    </source>
</reference>
<dbReference type="InterPro" id="IPR051312">
    <property type="entry name" value="Diverse_Substr_Oxidored"/>
</dbReference>
<keyword evidence="2" id="KW-0274">FAD</keyword>
<protein>
    <submittedName>
        <fullName evidence="4">Xanthine dehydrogenase family protein subunit M</fullName>
    </submittedName>
</protein>
<gene>
    <name evidence="4" type="ORF">ABS772_01485</name>
</gene>
<name>A0ABV1QGQ6_9HYPH</name>
<dbReference type="Gene3D" id="3.30.390.50">
    <property type="entry name" value="CO dehydrogenase flavoprotein, C-terminal domain"/>
    <property type="match status" value="1"/>
</dbReference>
<dbReference type="RefSeq" id="WP_350391791.1">
    <property type="nucleotide sequence ID" value="NZ_JBELQE010000014.1"/>
</dbReference>
<dbReference type="PANTHER" id="PTHR42659:SF9">
    <property type="entry name" value="XANTHINE DEHYDROGENASE FAD-BINDING SUBUNIT XDHB-RELATED"/>
    <property type="match status" value="1"/>
</dbReference>
<dbReference type="Proteomes" id="UP001480955">
    <property type="component" value="Unassembled WGS sequence"/>
</dbReference>